<evidence type="ECO:0000313" key="2">
    <source>
        <dbReference type="Proteomes" id="UP001153076"/>
    </source>
</evidence>
<accession>A0A9Q1JRQ3</accession>
<organism evidence="1 2">
    <name type="scientific">Carnegiea gigantea</name>
    <dbReference type="NCBI Taxonomy" id="171969"/>
    <lineage>
        <taxon>Eukaryota</taxon>
        <taxon>Viridiplantae</taxon>
        <taxon>Streptophyta</taxon>
        <taxon>Embryophyta</taxon>
        <taxon>Tracheophyta</taxon>
        <taxon>Spermatophyta</taxon>
        <taxon>Magnoliopsida</taxon>
        <taxon>eudicotyledons</taxon>
        <taxon>Gunneridae</taxon>
        <taxon>Pentapetalae</taxon>
        <taxon>Caryophyllales</taxon>
        <taxon>Cactineae</taxon>
        <taxon>Cactaceae</taxon>
        <taxon>Cactoideae</taxon>
        <taxon>Echinocereeae</taxon>
        <taxon>Carnegiea</taxon>
    </lineage>
</organism>
<dbReference type="EMBL" id="JAKOGI010000861">
    <property type="protein sequence ID" value="KAJ8429756.1"/>
    <property type="molecule type" value="Genomic_DNA"/>
</dbReference>
<dbReference type="AlphaFoldDB" id="A0A9Q1JRQ3"/>
<evidence type="ECO:0000313" key="1">
    <source>
        <dbReference type="EMBL" id="KAJ8429756.1"/>
    </source>
</evidence>
<protein>
    <submittedName>
        <fullName evidence="1">Uncharacterized protein</fullName>
    </submittedName>
</protein>
<reference evidence="1" key="1">
    <citation type="submission" date="2022-04" db="EMBL/GenBank/DDBJ databases">
        <title>Carnegiea gigantea Genome sequencing and assembly v2.</title>
        <authorList>
            <person name="Copetti D."/>
            <person name="Sanderson M.J."/>
            <person name="Burquez A."/>
            <person name="Wojciechowski M.F."/>
        </authorList>
    </citation>
    <scope>NUCLEOTIDE SEQUENCE</scope>
    <source>
        <strain evidence="1">SGP5-SGP5p</strain>
        <tissue evidence="1">Aerial part</tissue>
    </source>
</reference>
<sequence>MNEGNYLGLKGCVLLGIEIERETKHNLHGLEKSPVFLPSSIRTAALSSHLKQKPGQCRATSKLCACRMENSDMIKGSFRPQPGETSKFLLCHDATTTWHTLVKGLPPGLWNLCKEVTEKKNAMANPMEVAGIPKPMPHPIVSWIQIIRLIDTKEPMLIEK</sequence>
<name>A0A9Q1JRQ3_9CARY</name>
<dbReference type="Proteomes" id="UP001153076">
    <property type="component" value="Unassembled WGS sequence"/>
</dbReference>
<proteinExistence type="predicted"/>
<keyword evidence="2" id="KW-1185">Reference proteome</keyword>
<comment type="caution">
    <text evidence="1">The sequence shown here is derived from an EMBL/GenBank/DDBJ whole genome shotgun (WGS) entry which is preliminary data.</text>
</comment>
<gene>
    <name evidence="1" type="ORF">Cgig2_001253</name>
</gene>